<protein>
    <submittedName>
        <fullName evidence="2">Uncharacterized protein</fullName>
    </submittedName>
</protein>
<organism evidence="2">
    <name type="scientific">uncultured Chloroflexia bacterium</name>
    <dbReference type="NCBI Taxonomy" id="1672391"/>
    <lineage>
        <taxon>Bacteria</taxon>
        <taxon>Bacillati</taxon>
        <taxon>Chloroflexota</taxon>
        <taxon>Chloroflexia</taxon>
        <taxon>environmental samples</taxon>
    </lineage>
</organism>
<accession>A0A6J4HQ22</accession>
<evidence type="ECO:0000256" key="1">
    <source>
        <dbReference type="SAM" id="SignalP"/>
    </source>
</evidence>
<sequence length="144" mass="16180">MHRRIISIIPILLMLSVFSRDHSTATAQSPCSSKECTVYLPLVFGNPVFVELEVVSMNQTVSSDYRTTYVSGEIRNNHSRMVSSIQVIVHGRECSHYEPYDCFDRVNDGNPDKTILAPGETTRYFTTFTDGHASRVRATGVYSP</sequence>
<dbReference type="EMBL" id="CADCTR010000271">
    <property type="protein sequence ID" value="CAA9229707.1"/>
    <property type="molecule type" value="Genomic_DNA"/>
</dbReference>
<dbReference type="AlphaFoldDB" id="A0A6J4HQ22"/>
<name>A0A6J4HQ22_9CHLR</name>
<feature type="signal peptide" evidence="1">
    <location>
        <begin position="1"/>
        <end position="19"/>
    </location>
</feature>
<proteinExistence type="predicted"/>
<reference evidence="2" key="1">
    <citation type="submission" date="2020-02" db="EMBL/GenBank/DDBJ databases">
        <authorList>
            <person name="Meier V. D."/>
        </authorList>
    </citation>
    <scope>NUCLEOTIDE SEQUENCE</scope>
    <source>
        <strain evidence="2">AVDCRST_MAG93</strain>
    </source>
</reference>
<feature type="chain" id="PRO_5026817854" evidence="1">
    <location>
        <begin position="20"/>
        <end position="144"/>
    </location>
</feature>
<keyword evidence="1" id="KW-0732">Signal</keyword>
<evidence type="ECO:0000313" key="2">
    <source>
        <dbReference type="EMBL" id="CAA9229707.1"/>
    </source>
</evidence>
<gene>
    <name evidence="2" type="ORF">AVDCRST_MAG93-827</name>
</gene>